<dbReference type="Gene3D" id="2.60.120.330">
    <property type="entry name" value="B-lactam Antibiotic, Isopenicillin N Synthase, Chain"/>
    <property type="match status" value="1"/>
</dbReference>
<proteinExistence type="inferred from homology"/>
<dbReference type="PANTHER" id="PTHR31048">
    <property type="entry name" value="OS03G0233200 PROTEIN"/>
    <property type="match status" value="1"/>
</dbReference>
<evidence type="ECO:0000256" key="2">
    <source>
        <dbReference type="ARBA" id="ARBA00023157"/>
    </source>
</evidence>
<dbReference type="AlphaFoldDB" id="A0A8X8WEJ2"/>
<dbReference type="InterPro" id="IPR037176">
    <property type="entry name" value="Osmotin/thaumatin-like_sf"/>
</dbReference>
<protein>
    <submittedName>
        <fullName evidence="3">Uncharacterized protein</fullName>
    </submittedName>
</protein>
<dbReference type="InterPro" id="IPR001938">
    <property type="entry name" value="Thaumatin"/>
</dbReference>
<dbReference type="Gene3D" id="2.60.110.10">
    <property type="entry name" value="Thaumatin"/>
    <property type="match status" value="1"/>
</dbReference>
<dbReference type="Proteomes" id="UP000298416">
    <property type="component" value="Unassembled WGS sequence"/>
</dbReference>
<dbReference type="SUPFAM" id="SSF49870">
    <property type="entry name" value="Osmotin, thaumatin-like protein"/>
    <property type="match status" value="1"/>
</dbReference>
<name>A0A8X8WEJ2_SALSN</name>
<dbReference type="SMART" id="SM00205">
    <property type="entry name" value="THN"/>
    <property type="match status" value="1"/>
</dbReference>
<dbReference type="Pfam" id="PF00314">
    <property type="entry name" value="Thaumatin"/>
    <property type="match status" value="1"/>
</dbReference>
<dbReference type="FunFam" id="2.60.110.10:FF:000002">
    <property type="entry name" value="Thaumatin-like protein 1a"/>
    <property type="match status" value="1"/>
</dbReference>
<reference evidence="3" key="2">
    <citation type="submission" date="2020-08" db="EMBL/GenBank/DDBJ databases">
        <title>Plant Genome Project.</title>
        <authorList>
            <person name="Zhang R.-G."/>
        </authorList>
    </citation>
    <scope>NUCLEOTIDE SEQUENCE</scope>
    <source>
        <strain evidence="3">Huo1</strain>
        <tissue evidence="3">Leaf</tissue>
    </source>
</reference>
<keyword evidence="4" id="KW-1185">Reference proteome</keyword>
<dbReference type="CDD" id="cd09218">
    <property type="entry name" value="TLP-PA"/>
    <property type="match status" value="1"/>
</dbReference>
<dbReference type="InterPro" id="IPR027443">
    <property type="entry name" value="IPNS-like_sf"/>
</dbReference>
<organism evidence="3">
    <name type="scientific">Salvia splendens</name>
    <name type="common">Scarlet sage</name>
    <dbReference type="NCBI Taxonomy" id="180675"/>
    <lineage>
        <taxon>Eukaryota</taxon>
        <taxon>Viridiplantae</taxon>
        <taxon>Streptophyta</taxon>
        <taxon>Embryophyta</taxon>
        <taxon>Tracheophyta</taxon>
        <taxon>Spermatophyta</taxon>
        <taxon>Magnoliopsida</taxon>
        <taxon>eudicotyledons</taxon>
        <taxon>Gunneridae</taxon>
        <taxon>Pentapetalae</taxon>
        <taxon>asterids</taxon>
        <taxon>lamiids</taxon>
        <taxon>Lamiales</taxon>
        <taxon>Lamiaceae</taxon>
        <taxon>Nepetoideae</taxon>
        <taxon>Mentheae</taxon>
        <taxon>Salviinae</taxon>
        <taxon>Salvia</taxon>
        <taxon>Salvia subgen. Calosphace</taxon>
        <taxon>core Calosphace</taxon>
    </lineage>
</organism>
<evidence type="ECO:0000313" key="4">
    <source>
        <dbReference type="Proteomes" id="UP000298416"/>
    </source>
</evidence>
<dbReference type="EMBL" id="PNBA02000018">
    <property type="protein sequence ID" value="KAG6393231.1"/>
    <property type="molecule type" value="Genomic_DNA"/>
</dbReference>
<accession>A0A8X8WEJ2</accession>
<sequence>MFTQVGVTPEGVEVPRSLVDGEMQEKLKSMPVESQPSTPPGPDPKWRYMWRIGSRPSSTRFKELNSEPVIPEGFPVWKDTMDSWGSKMVSAIEVVAEMAAVGFGLQKDAFTSLMIQGPHLLAPTGSNLRRHGHIGTVFAGYHNDLNFLTIHGRSRFPGLNIWLRNGQKMEVKVPVGCLLIQTGKQIEWLTGGECIAGMHEVVVTDRTIEAMKLASEQNRSLWRVSSTLFGHIASDAVLKQLSHFADSPLACKYPPMCGGEFVELELAVINLKGRSKAAVFTLQNRCKEIIWPGALSGAGHALLINGGLQLKPNEKASVVAPFGWSGLFWARSGCTFDLSGKQGNCATGDCGGLLQCSGTGGKPPASLAEFTLDSPEDFYDVSLVDGFNMPISIIPSGGSGNCSAVECSSNLNLQCPEQLQVRVNGGGDTVACKSACLAFGQPQFCCTGAYNNPQVCKPSHYSEVFKKVCPTAYSYPYDDATSIFTCNGANYSIIFC</sequence>
<dbReference type="SUPFAM" id="SSF51197">
    <property type="entry name" value="Clavaminate synthase-like"/>
    <property type="match status" value="1"/>
</dbReference>
<reference evidence="3" key="1">
    <citation type="submission" date="2018-01" db="EMBL/GenBank/DDBJ databases">
        <authorList>
            <person name="Mao J.F."/>
        </authorList>
    </citation>
    <scope>NUCLEOTIDE SEQUENCE</scope>
    <source>
        <strain evidence="3">Huo1</strain>
        <tissue evidence="3">Leaf</tissue>
    </source>
</reference>
<comment type="similarity">
    <text evidence="1">Belongs to the thaumatin family.</text>
</comment>
<comment type="caution">
    <text evidence="3">The sequence shown here is derived from an EMBL/GenBank/DDBJ whole genome shotgun (WGS) entry which is preliminary data.</text>
</comment>
<keyword evidence="2" id="KW-1015">Disulfide bond</keyword>
<dbReference type="PROSITE" id="PS51367">
    <property type="entry name" value="THAUMATIN_2"/>
    <property type="match status" value="1"/>
</dbReference>
<gene>
    <name evidence="3" type="ORF">SASPL_147467</name>
</gene>
<evidence type="ECO:0000256" key="1">
    <source>
        <dbReference type="ARBA" id="ARBA00010607"/>
    </source>
</evidence>
<evidence type="ECO:0000313" key="3">
    <source>
        <dbReference type="EMBL" id="KAG6393231.1"/>
    </source>
</evidence>
<dbReference type="PRINTS" id="PR00347">
    <property type="entry name" value="THAUMATIN"/>
</dbReference>